<protein>
    <submittedName>
        <fullName evidence="2">Uncharacterized protein</fullName>
    </submittedName>
</protein>
<reference evidence="2" key="2">
    <citation type="submission" date="2002-03" db="EMBL/GenBank/DDBJ databases">
        <title>Oryza sativa nipponbare(GA3) genomic DNA, chromosome 6, BAC clone:OSJNBa0052G07.</title>
        <authorList>
            <person name="Sasaki T."/>
            <person name="Matsumoto T."/>
            <person name="Yamamoto K."/>
        </authorList>
    </citation>
    <scope>NUCLEOTIDE SEQUENCE</scope>
</reference>
<dbReference type="Proteomes" id="UP000000763">
    <property type="component" value="Chromosome 6"/>
</dbReference>
<dbReference type="EMBL" id="AP004862">
    <property type="protein sequence ID" value="BAD37836.1"/>
    <property type="molecule type" value="Genomic_DNA"/>
</dbReference>
<reference evidence="1" key="1">
    <citation type="submission" date="2002-03" db="EMBL/GenBank/DDBJ databases">
        <title>Oryza sativa nipponbare(GA3) genomic DNA, chromosome 6, BAC clone:OSJNBa0001B11.</title>
        <authorList>
            <person name="Sasaki T."/>
            <person name="Matsumoto T."/>
            <person name="Yamamoto K."/>
        </authorList>
    </citation>
    <scope>NUCLEOTIDE SEQUENCE</scope>
</reference>
<proteinExistence type="predicted"/>
<evidence type="ECO:0000313" key="2">
    <source>
        <dbReference type="EMBL" id="BAD37883.1"/>
    </source>
</evidence>
<name>Q67VD6_ORYSJ</name>
<reference evidence="3" key="3">
    <citation type="journal article" date="2005" name="Nature">
        <title>The map-based sequence of the rice genome.</title>
        <authorList>
            <consortium name="International rice genome sequencing project (IRGSP)"/>
            <person name="Matsumoto T."/>
            <person name="Wu J."/>
            <person name="Kanamori H."/>
            <person name="Katayose Y."/>
            <person name="Fujisawa M."/>
            <person name="Namiki N."/>
            <person name="Mizuno H."/>
            <person name="Yamamoto K."/>
            <person name="Antonio B.A."/>
            <person name="Baba T."/>
            <person name="Sakata K."/>
            <person name="Nagamura Y."/>
            <person name="Aoki H."/>
            <person name="Arikawa K."/>
            <person name="Arita K."/>
            <person name="Bito T."/>
            <person name="Chiden Y."/>
            <person name="Fujitsuka N."/>
            <person name="Fukunaka R."/>
            <person name="Hamada M."/>
            <person name="Harada C."/>
            <person name="Hayashi A."/>
            <person name="Hijishita S."/>
            <person name="Honda M."/>
            <person name="Hosokawa S."/>
            <person name="Ichikawa Y."/>
            <person name="Idonuma A."/>
            <person name="Iijima M."/>
            <person name="Ikeda M."/>
            <person name="Ikeno M."/>
            <person name="Ito K."/>
            <person name="Ito S."/>
            <person name="Ito T."/>
            <person name="Ito Y."/>
            <person name="Ito Y."/>
            <person name="Iwabuchi A."/>
            <person name="Kamiya K."/>
            <person name="Karasawa W."/>
            <person name="Kurita K."/>
            <person name="Katagiri S."/>
            <person name="Kikuta A."/>
            <person name="Kobayashi H."/>
            <person name="Kobayashi N."/>
            <person name="Machita K."/>
            <person name="Maehara T."/>
            <person name="Masukawa M."/>
            <person name="Mizubayashi T."/>
            <person name="Mukai Y."/>
            <person name="Nagasaki H."/>
            <person name="Nagata Y."/>
            <person name="Naito S."/>
            <person name="Nakashima M."/>
            <person name="Nakama Y."/>
            <person name="Nakamichi Y."/>
            <person name="Nakamura M."/>
            <person name="Meguro A."/>
            <person name="Negishi M."/>
            <person name="Ohta I."/>
            <person name="Ohta T."/>
            <person name="Okamoto M."/>
            <person name="Ono N."/>
            <person name="Saji S."/>
            <person name="Sakaguchi M."/>
            <person name="Sakai K."/>
            <person name="Shibata M."/>
            <person name="Shimokawa T."/>
            <person name="Song J."/>
            <person name="Takazaki Y."/>
            <person name="Terasawa K."/>
            <person name="Tsugane M."/>
            <person name="Tsuji K."/>
            <person name="Ueda S."/>
            <person name="Waki K."/>
            <person name="Yamagata H."/>
            <person name="Yamamoto M."/>
            <person name="Yamamoto S."/>
            <person name="Yamane H."/>
            <person name="Yoshiki S."/>
            <person name="Yoshihara R."/>
            <person name="Yukawa K."/>
            <person name="Zhong H."/>
            <person name="Yano M."/>
            <person name="Yuan Q."/>
            <person name="Ouyang S."/>
            <person name="Liu J."/>
            <person name="Jones K.M."/>
            <person name="Gansberger K."/>
            <person name="Moffat K."/>
            <person name="Hill J."/>
            <person name="Bera J."/>
            <person name="Fadrosh D."/>
            <person name="Jin S."/>
            <person name="Johri S."/>
            <person name="Kim M."/>
            <person name="Overton L."/>
            <person name="Reardon M."/>
            <person name="Tsitrin T."/>
            <person name="Vuong H."/>
            <person name="Weaver B."/>
            <person name="Ciecko A."/>
            <person name="Tallon L."/>
            <person name="Jackson J."/>
            <person name="Pai G."/>
            <person name="Aken S.V."/>
            <person name="Utterback T."/>
            <person name="Reidmuller S."/>
            <person name="Feldblyum T."/>
            <person name="Hsiao J."/>
            <person name="Zismann V."/>
            <person name="Iobst S."/>
            <person name="de Vazeille A.R."/>
            <person name="Buell C.R."/>
            <person name="Ying K."/>
            <person name="Li Y."/>
            <person name="Lu T."/>
            <person name="Huang Y."/>
            <person name="Zhao Q."/>
            <person name="Feng Q."/>
            <person name="Zhang L."/>
            <person name="Zhu J."/>
            <person name="Weng Q."/>
            <person name="Mu J."/>
            <person name="Lu Y."/>
            <person name="Fan D."/>
            <person name="Liu Y."/>
            <person name="Guan J."/>
            <person name="Zhang Y."/>
            <person name="Yu S."/>
            <person name="Liu X."/>
            <person name="Zhang Y."/>
            <person name="Hong G."/>
            <person name="Han B."/>
            <person name="Choisne N."/>
            <person name="Demange N."/>
            <person name="Orjeda G."/>
            <person name="Samain S."/>
            <person name="Cattolico L."/>
            <person name="Pelletier E."/>
            <person name="Couloux A."/>
            <person name="Segurens B."/>
            <person name="Wincker P."/>
            <person name="D'Hont A."/>
            <person name="Scarpelli C."/>
            <person name="Weissenbach J."/>
            <person name="Salanoubat M."/>
            <person name="Quetier F."/>
            <person name="Yu Y."/>
            <person name="Kim H.R."/>
            <person name="Rambo T."/>
            <person name="Currie J."/>
            <person name="Collura K."/>
            <person name="Luo M."/>
            <person name="Yang T."/>
            <person name="Ammiraju J.S.S."/>
            <person name="Engler F."/>
            <person name="Soderlund C."/>
            <person name="Wing R.A."/>
            <person name="Palmer L.E."/>
            <person name="de la Bastide M."/>
            <person name="Spiegel L."/>
            <person name="Nascimento L."/>
            <person name="Zutavern T."/>
            <person name="O'Shaughnessy A."/>
            <person name="Dike S."/>
            <person name="Dedhia N."/>
            <person name="Preston R."/>
            <person name="Balija V."/>
            <person name="McCombie W.R."/>
            <person name="Chow T."/>
            <person name="Chen H."/>
            <person name="Chung M."/>
            <person name="Chen C."/>
            <person name="Shaw J."/>
            <person name="Wu H."/>
            <person name="Hsiao K."/>
            <person name="Chao Y."/>
            <person name="Chu M."/>
            <person name="Cheng C."/>
            <person name="Hour A."/>
            <person name="Lee P."/>
            <person name="Lin S."/>
            <person name="Lin Y."/>
            <person name="Liou J."/>
            <person name="Liu S."/>
            <person name="Hsing Y."/>
            <person name="Raghuvanshi S."/>
            <person name="Mohanty A."/>
            <person name="Bharti A.K."/>
            <person name="Gaur A."/>
            <person name="Gupta V."/>
            <person name="Kumar D."/>
            <person name="Ravi V."/>
            <person name="Vij S."/>
            <person name="Kapur A."/>
            <person name="Khurana P."/>
            <person name="Khurana P."/>
            <person name="Khurana J.P."/>
            <person name="Tyagi A.K."/>
            <person name="Gaikwad K."/>
            <person name="Singh A."/>
            <person name="Dalal V."/>
            <person name="Srivastava S."/>
            <person name="Dixit A."/>
            <person name="Pal A.K."/>
            <person name="Ghazi I.A."/>
            <person name="Yadav M."/>
            <person name="Pandit A."/>
            <person name="Bhargava A."/>
            <person name="Sureshbabu K."/>
            <person name="Batra K."/>
            <person name="Sharma T.R."/>
            <person name="Mohapatra T."/>
            <person name="Singh N.K."/>
            <person name="Messing J."/>
            <person name="Nelson A.B."/>
            <person name="Fuks G."/>
            <person name="Kavchok S."/>
            <person name="Keizer G."/>
            <person name="Linton E."/>
            <person name="Llaca V."/>
            <person name="Song R."/>
            <person name="Tanyolac B."/>
            <person name="Young S."/>
            <person name="Ho-Il K."/>
            <person name="Hahn J.H."/>
            <person name="Sangsakoo G."/>
            <person name="Vanavichit A."/>
            <person name="de Mattos Luiz.A.T."/>
            <person name="Zimmer P.D."/>
            <person name="Malone G."/>
            <person name="Dellagostin O."/>
            <person name="de Oliveira A.C."/>
            <person name="Bevan M."/>
            <person name="Bancroft I."/>
            <person name="Minx P."/>
            <person name="Cordum H."/>
            <person name="Wilson R."/>
            <person name="Cheng Z."/>
            <person name="Jin W."/>
            <person name="Jiang J."/>
            <person name="Leong S.A."/>
            <person name="Iwama H."/>
            <person name="Gojobori T."/>
            <person name="Itoh T."/>
            <person name="Niimura Y."/>
            <person name="Fujii Y."/>
            <person name="Habara T."/>
            <person name="Sakai H."/>
            <person name="Sato Y."/>
            <person name="Wilson G."/>
            <person name="Kumar K."/>
            <person name="McCouch S."/>
            <person name="Juretic N."/>
            <person name="Hoen D."/>
            <person name="Wright S."/>
            <person name="Bruskiewich R."/>
            <person name="Bureau T."/>
            <person name="Miyao A."/>
            <person name="Hirochika H."/>
            <person name="Nishikawa T."/>
            <person name="Kadowaki K."/>
            <person name="Sugiura M."/>
            <person name="Burr B."/>
            <person name="Sasaki T."/>
        </authorList>
    </citation>
    <scope>NUCLEOTIDE SEQUENCE [LARGE SCALE GENOMIC DNA]</scope>
    <source>
        <strain evidence="3">cv. Nipponbare</strain>
    </source>
</reference>
<sequence length="122" mass="13770">MVYAGKAKVTSFSSIPSDNYLCGIKPLMMRTSTPTIHPRLHKYNFMVLLLALMHVNSTISTAPTSDSRHDSMRTMIWACKYFMESLSSLHSNGSSLMSISVLENKYPRGWADRASVEIHDRL</sequence>
<reference evidence="3" key="4">
    <citation type="journal article" date="2008" name="Nucleic Acids Res.">
        <title>The rice annotation project database (RAP-DB): 2008 update.</title>
        <authorList>
            <consortium name="The rice annotation project (RAP)"/>
        </authorList>
    </citation>
    <scope>GENOME REANNOTATION</scope>
    <source>
        <strain evidence="3">cv. Nipponbare</strain>
    </source>
</reference>
<gene>
    <name evidence="1" type="ORF">OSJNBa0001B11.1</name>
    <name evidence="2" type="ORF">OSJNBa0052G07.36</name>
</gene>
<dbReference type="AlphaFoldDB" id="Q67VD6"/>
<evidence type="ECO:0000313" key="1">
    <source>
        <dbReference type="EMBL" id="BAD37836.1"/>
    </source>
</evidence>
<dbReference type="EMBL" id="AP004994">
    <property type="protein sequence ID" value="BAD37883.1"/>
    <property type="molecule type" value="Genomic_DNA"/>
</dbReference>
<evidence type="ECO:0000313" key="3">
    <source>
        <dbReference type="Proteomes" id="UP000000763"/>
    </source>
</evidence>
<organism evidence="2 3">
    <name type="scientific">Oryza sativa subsp. japonica</name>
    <name type="common">Rice</name>
    <dbReference type="NCBI Taxonomy" id="39947"/>
    <lineage>
        <taxon>Eukaryota</taxon>
        <taxon>Viridiplantae</taxon>
        <taxon>Streptophyta</taxon>
        <taxon>Embryophyta</taxon>
        <taxon>Tracheophyta</taxon>
        <taxon>Spermatophyta</taxon>
        <taxon>Magnoliopsida</taxon>
        <taxon>Liliopsida</taxon>
        <taxon>Poales</taxon>
        <taxon>Poaceae</taxon>
        <taxon>BOP clade</taxon>
        <taxon>Oryzoideae</taxon>
        <taxon>Oryzeae</taxon>
        <taxon>Oryzinae</taxon>
        <taxon>Oryza</taxon>
        <taxon>Oryza sativa</taxon>
    </lineage>
</organism>
<accession>Q67VD6</accession>